<comment type="caution">
    <text evidence="2">The sequence shown here is derived from an EMBL/GenBank/DDBJ whole genome shotgun (WGS) entry which is preliminary data.</text>
</comment>
<feature type="region of interest" description="Disordered" evidence="1">
    <location>
        <begin position="74"/>
        <end position="100"/>
    </location>
</feature>
<dbReference type="EMBL" id="JBHRSP010000053">
    <property type="protein sequence ID" value="MFC3076365.1"/>
    <property type="molecule type" value="Genomic_DNA"/>
</dbReference>
<organism evidence="2 3">
    <name type="scientific">Shinella pollutisoli</name>
    <dbReference type="NCBI Taxonomy" id="2250594"/>
    <lineage>
        <taxon>Bacteria</taxon>
        <taxon>Pseudomonadati</taxon>
        <taxon>Pseudomonadota</taxon>
        <taxon>Alphaproteobacteria</taxon>
        <taxon>Hyphomicrobiales</taxon>
        <taxon>Rhizobiaceae</taxon>
        <taxon>Shinella</taxon>
    </lineage>
</organism>
<accession>A0ABV7DMT7</accession>
<protein>
    <submittedName>
        <fullName evidence="2">Uncharacterized protein</fullName>
    </submittedName>
</protein>
<reference evidence="3" key="1">
    <citation type="journal article" date="2019" name="Int. J. Syst. Evol. Microbiol.">
        <title>The Global Catalogue of Microorganisms (GCM) 10K type strain sequencing project: providing services to taxonomists for standard genome sequencing and annotation.</title>
        <authorList>
            <consortium name="The Broad Institute Genomics Platform"/>
            <consortium name="The Broad Institute Genome Sequencing Center for Infectious Disease"/>
            <person name="Wu L."/>
            <person name="Ma J."/>
        </authorList>
    </citation>
    <scope>NUCLEOTIDE SEQUENCE [LARGE SCALE GENOMIC DNA]</scope>
    <source>
        <strain evidence="3">KCTC 52677</strain>
    </source>
</reference>
<feature type="compositionally biased region" description="Basic and acidic residues" evidence="1">
    <location>
        <begin position="87"/>
        <end position="100"/>
    </location>
</feature>
<evidence type="ECO:0000313" key="2">
    <source>
        <dbReference type="EMBL" id="MFC3076365.1"/>
    </source>
</evidence>
<evidence type="ECO:0000313" key="3">
    <source>
        <dbReference type="Proteomes" id="UP001595377"/>
    </source>
</evidence>
<gene>
    <name evidence="2" type="ORF">ACFOHH_24850</name>
</gene>
<evidence type="ECO:0000256" key="1">
    <source>
        <dbReference type="SAM" id="MobiDB-lite"/>
    </source>
</evidence>
<dbReference type="Proteomes" id="UP001595377">
    <property type="component" value="Unassembled WGS sequence"/>
</dbReference>
<dbReference type="RefSeq" id="WP_257316682.1">
    <property type="nucleotide sequence ID" value="NZ_JANFDG010000021.1"/>
</dbReference>
<keyword evidence="3" id="KW-1185">Reference proteome</keyword>
<name>A0ABV7DMT7_9HYPH</name>
<sequence length="123" mass="14250">MDGTAESDIPLVDLDDMILHDEVLERYPWLSGHILQRWRRERKIRSFTGKEGKLVYPKSGLCWALTAEMAAPMARESTNEPCPQEEPAERREHDSSEAERIRRRLSYESIFGREKAAALFSDD</sequence>
<proteinExistence type="predicted"/>